<dbReference type="Proteomes" id="UP000028643">
    <property type="component" value="Unassembled WGS sequence"/>
</dbReference>
<proteinExistence type="predicted"/>
<dbReference type="EMBL" id="JPQT01000108">
    <property type="protein sequence ID" value="KFE50723.1"/>
    <property type="molecule type" value="Genomic_DNA"/>
</dbReference>
<dbReference type="PATRIC" id="fig|317.174.peg.3051"/>
<name>A0A085V5L0_PSESX</name>
<dbReference type="RefSeq" id="WP_020293791.1">
    <property type="nucleotide sequence ID" value="NZ_JPQT01000108.1"/>
</dbReference>
<gene>
    <name evidence="1" type="ORF">IV02_14930</name>
</gene>
<accession>A0A085V5L0</accession>
<dbReference type="AlphaFoldDB" id="A0A085V5L0"/>
<evidence type="ECO:0000313" key="2">
    <source>
        <dbReference type="Proteomes" id="UP000028643"/>
    </source>
</evidence>
<sequence>MPTQHPHRAAGLCTSNKVYSALTELKSLEGHRTAKLLSLLAQNLVDKGMLTDTEVVAMLDLVVD</sequence>
<evidence type="ECO:0000313" key="1">
    <source>
        <dbReference type="EMBL" id="KFE50723.1"/>
    </source>
</evidence>
<protein>
    <submittedName>
        <fullName evidence="1">Uncharacterized protein</fullName>
    </submittedName>
</protein>
<organism evidence="1 2">
    <name type="scientific">Pseudomonas syringae</name>
    <dbReference type="NCBI Taxonomy" id="317"/>
    <lineage>
        <taxon>Bacteria</taxon>
        <taxon>Pseudomonadati</taxon>
        <taxon>Pseudomonadota</taxon>
        <taxon>Gammaproteobacteria</taxon>
        <taxon>Pseudomonadales</taxon>
        <taxon>Pseudomonadaceae</taxon>
        <taxon>Pseudomonas</taxon>
    </lineage>
</organism>
<comment type="caution">
    <text evidence="1">The sequence shown here is derived from an EMBL/GenBank/DDBJ whole genome shotgun (WGS) entry which is preliminary data.</text>
</comment>
<reference evidence="1 2" key="1">
    <citation type="submission" date="2014-07" db="EMBL/GenBank/DDBJ databases">
        <title>Draft Genome Sequences of Environmental Pseudomonas syringae strains.</title>
        <authorList>
            <person name="Baltrus D.A."/>
            <person name="Berge O."/>
            <person name="Morris C."/>
        </authorList>
    </citation>
    <scope>NUCLEOTIDE SEQUENCE [LARGE SCALE GENOMIC DNA]</scope>
    <source>
        <strain evidence="1 2">CEB003</strain>
    </source>
</reference>